<dbReference type="AlphaFoldDB" id="A0A2K1QZ63"/>
<dbReference type="OrthoDB" id="10052321at2759"/>
<dbReference type="GO" id="GO:0032543">
    <property type="term" value="P:mitochondrial translation"/>
    <property type="evidence" value="ECO:0007669"/>
    <property type="project" value="TreeGrafter"/>
</dbReference>
<dbReference type="InParanoid" id="A0A2K1QZ63"/>
<dbReference type="GO" id="GO:0003735">
    <property type="term" value="F:structural constituent of ribosome"/>
    <property type="evidence" value="ECO:0007669"/>
    <property type="project" value="TreeGrafter"/>
</dbReference>
<feature type="region of interest" description="Disordered" evidence="2">
    <location>
        <begin position="51"/>
        <end position="99"/>
    </location>
</feature>
<evidence type="ECO:0000256" key="2">
    <source>
        <dbReference type="SAM" id="MobiDB-lite"/>
    </source>
</evidence>
<evidence type="ECO:0000313" key="4">
    <source>
        <dbReference type="Proteomes" id="UP000243797"/>
    </source>
</evidence>
<gene>
    <name evidence="3" type="ORF">CAC42_5663</name>
</gene>
<evidence type="ECO:0000256" key="1">
    <source>
        <dbReference type="SAM" id="Coils"/>
    </source>
</evidence>
<dbReference type="EMBL" id="NKHZ01000025">
    <property type="protein sequence ID" value="PNS20213.1"/>
    <property type="molecule type" value="Genomic_DNA"/>
</dbReference>
<protein>
    <recommendedName>
        <fullName evidence="5">37S ribosomal protein S35, mitochondrial</fullName>
    </recommendedName>
</protein>
<feature type="compositionally biased region" description="Basic and acidic residues" evidence="2">
    <location>
        <begin position="168"/>
        <end position="184"/>
    </location>
</feature>
<organism evidence="3 4">
    <name type="scientific">Sphaceloma murrayae</name>
    <dbReference type="NCBI Taxonomy" id="2082308"/>
    <lineage>
        <taxon>Eukaryota</taxon>
        <taxon>Fungi</taxon>
        <taxon>Dikarya</taxon>
        <taxon>Ascomycota</taxon>
        <taxon>Pezizomycotina</taxon>
        <taxon>Dothideomycetes</taxon>
        <taxon>Dothideomycetidae</taxon>
        <taxon>Myriangiales</taxon>
        <taxon>Elsinoaceae</taxon>
        <taxon>Sphaceloma</taxon>
    </lineage>
</organism>
<accession>A0A2K1QZ63</accession>
<dbReference type="PANTHER" id="PTHR28158">
    <property type="entry name" value="37S RIBOSOMAL PROTEIN S35, MITOCHONDRIAL"/>
    <property type="match status" value="1"/>
</dbReference>
<evidence type="ECO:0008006" key="5">
    <source>
        <dbReference type="Google" id="ProtNLM"/>
    </source>
</evidence>
<dbReference type="STRING" id="2082308.A0A2K1QZ63"/>
<feature type="coiled-coil region" evidence="1">
    <location>
        <begin position="347"/>
        <end position="378"/>
    </location>
</feature>
<keyword evidence="1" id="KW-0175">Coiled coil</keyword>
<dbReference type="FunCoup" id="A0A2K1QZ63">
    <property type="interactions" value="95"/>
</dbReference>
<feature type="compositionally biased region" description="Acidic residues" evidence="2">
    <location>
        <begin position="150"/>
        <end position="162"/>
    </location>
</feature>
<keyword evidence="4" id="KW-1185">Reference proteome</keyword>
<dbReference type="Pfam" id="PF12298">
    <property type="entry name" value="Bot1p"/>
    <property type="match status" value="1"/>
</dbReference>
<evidence type="ECO:0000313" key="3">
    <source>
        <dbReference type="EMBL" id="PNS20213.1"/>
    </source>
</evidence>
<reference evidence="3 4" key="1">
    <citation type="submission" date="2017-06" db="EMBL/GenBank/DDBJ databases">
        <title>Draft genome sequence of a variant of Elsinoe murrayae.</title>
        <authorList>
            <person name="Cheng Q."/>
        </authorList>
    </citation>
    <scope>NUCLEOTIDE SEQUENCE [LARGE SCALE GENOMIC DNA]</scope>
    <source>
        <strain evidence="3 4">CQ-2017a</strain>
    </source>
</reference>
<dbReference type="GO" id="GO:0005763">
    <property type="term" value="C:mitochondrial small ribosomal subunit"/>
    <property type="evidence" value="ECO:0007669"/>
    <property type="project" value="TreeGrafter"/>
</dbReference>
<dbReference type="Proteomes" id="UP000243797">
    <property type="component" value="Unassembled WGS sequence"/>
</dbReference>
<dbReference type="InterPro" id="IPR021036">
    <property type="entry name" value="Ribosomal_mS45"/>
</dbReference>
<dbReference type="PANTHER" id="PTHR28158:SF1">
    <property type="entry name" value="SMALL RIBOSOMAL SUBUNIT PROTEIN MS45"/>
    <property type="match status" value="1"/>
</dbReference>
<sequence length="428" mass="48335">MHHSHNPSRDHAINQQCTFDNTTSTNSTMATLPCQCRHILRQTVPLRAAAASSPLHPTTSFSSSSSSSLASIPTTTHRAFSSSPSHQDDAPARVRQKKIPTRLRRRMYAWFNGPGRNFREPLPGSTNYMGAYTQEGKLKRVDAAGRGQDEDMEDEQQGEDRDDGLGDGGEKKAKNELPPERTGDLRPYPLNENFMSQSVLSDEMKELVFQKVVEKGESVSAVSVELGIDMRRIGAVVRLLTVERNWVAEGKPLATAYASAVMSMLPQTPAAGGRPHETINDLPVHPATQQQIFYPTSESRHFTREDAAQVFSPTLLPADKRIPHPELIESARPKHGDLKPQQRTQIAENFRKAMEKEKQEKEQKRKEWEKRNVQVVERPKWNFRFESIRADQVGRDGRDSRGVGWRYGMPHEDRKRGFLKDIPLKVVT</sequence>
<feature type="compositionally biased region" description="Low complexity" evidence="2">
    <location>
        <begin position="52"/>
        <end position="76"/>
    </location>
</feature>
<proteinExistence type="predicted"/>
<name>A0A2K1QZ63_9PEZI</name>
<feature type="region of interest" description="Disordered" evidence="2">
    <location>
        <begin position="144"/>
        <end position="190"/>
    </location>
</feature>
<comment type="caution">
    <text evidence="3">The sequence shown here is derived from an EMBL/GenBank/DDBJ whole genome shotgun (WGS) entry which is preliminary data.</text>
</comment>